<evidence type="ECO:0000313" key="2">
    <source>
        <dbReference type="Proteomes" id="UP001165960"/>
    </source>
</evidence>
<evidence type="ECO:0000313" key="1">
    <source>
        <dbReference type="EMBL" id="KAJ9057184.1"/>
    </source>
</evidence>
<comment type="caution">
    <text evidence="1">The sequence shown here is derived from an EMBL/GenBank/DDBJ whole genome shotgun (WGS) entry which is preliminary data.</text>
</comment>
<proteinExistence type="predicted"/>
<organism evidence="1 2">
    <name type="scientific">Entomophthora muscae</name>
    <dbReference type="NCBI Taxonomy" id="34485"/>
    <lineage>
        <taxon>Eukaryota</taxon>
        <taxon>Fungi</taxon>
        <taxon>Fungi incertae sedis</taxon>
        <taxon>Zoopagomycota</taxon>
        <taxon>Entomophthoromycotina</taxon>
        <taxon>Entomophthoromycetes</taxon>
        <taxon>Entomophthorales</taxon>
        <taxon>Entomophthoraceae</taxon>
        <taxon>Entomophthora</taxon>
    </lineage>
</organism>
<gene>
    <name evidence="1" type="ORF">DSO57_1025136</name>
</gene>
<reference evidence="1" key="1">
    <citation type="submission" date="2022-04" db="EMBL/GenBank/DDBJ databases">
        <title>Genome of the entomopathogenic fungus Entomophthora muscae.</title>
        <authorList>
            <person name="Elya C."/>
            <person name="Lovett B.R."/>
            <person name="Lee E."/>
            <person name="Macias A.M."/>
            <person name="Hajek A.E."/>
            <person name="De Bivort B.L."/>
            <person name="Kasson M.T."/>
            <person name="De Fine Licht H.H."/>
            <person name="Stajich J.E."/>
        </authorList>
    </citation>
    <scope>NUCLEOTIDE SEQUENCE</scope>
    <source>
        <strain evidence="1">Berkeley</strain>
    </source>
</reference>
<protein>
    <submittedName>
        <fullName evidence="1">Uncharacterized protein</fullName>
    </submittedName>
</protein>
<dbReference type="Proteomes" id="UP001165960">
    <property type="component" value="Unassembled WGS sequence"/>
</dbReference>
<name>A0ACC2S4E0_9FUNG</name>
<accession>A0ACC2S4E0</accession>
<keyword evidence="2" id="KW-1185">Reference proteome</keyword>
<sequence>MSNSSFLPSNEAKLHPVSRPLGVQWKPLGGFLHGMNKDDKTNGMSRRRFSVDNRLTRINEKPKVDGVQASICRRGSVGEVNMRGRRGSLADSLLLSLRATPSLSPQEEPDEEECILLQIQPACKEKQMKHRVRDFVRKVMRNSGRPDGTYVIDLNSSFDAFRRALSIIPSDYSDAFEEQERVKIGEGANGQVFSFKGLEDKCYAVKIFTSEVKDGKSEYNMRLYRKFMREAVISSVLHHTHCGVTYDVGFH</sequence>
<dbReference type="EMBL" id="QTSX02005819">
    <property type="protein sequence ID" value="KAJ9057184.1"/>
    <property type="molecule type" value="Genomic_DNA"/>
</dbReference>